<comment type="cofactor">
    <cofactor evidence="1">
        <name>Mg(2+)</name>
        <dbReference type="ChEBI" id="CHEBI:18420"/>
    </cofactor>
</comment>
<evidence type="ECO:0000256" key="3">
    <source>
        <dbReference type="ARBA" id="ARBA00022679"/>
    </source>
</evidence>
<dbReference type="PANTHER" id="PTHR12001:SF85">
    <property type="entry name" value="SHORT CHAIN ISOPRENYL DIPHOSPHATE SYNTHASE"/>
    <property type="match status" value="1"/>
</dbReference>
<keyword evidence="5" id="KW-0460">Magnesium</keyword>
<proteinExistence type="inferred from homology"/>
<keyword evidence="4" id="KW-0479">Metal-binding</keyword>
<dbReference type="InterPro" id="IPR008949">
    <property type="entry name" value="Isoprenoid_synthase_dom_sf"/>
</dbReference>
<keyword evidence="3 6" id="KW-0808">Transferase</keyword>
<organism evidence="7 8">
    <name type="scientific">Agromyces humatus</name>
    <dbReference type="NCBI Taxonomy" id="279573"/>
    <lineage>
        <taxon>Bacteria</taxon>
        <taxon>Bacillati</taxon>
        <taxon>Actinomycetota</taxon>
        <taxon>Actinomycetes</taxon>
        <taxon>Micrococcales</taxon>
        <taxon>Microbacteriaceae</taxon>
        <taxon>Agromyces</taxon>
    </lineage>
</organism>
<evidence type="ECO:0000256" key="2">
    <source>
        <dbReference type="ARBA" id="ARBA00006706"/>
    </source>
</evidence>
<keyword evidence="8" id="KW-1185">Reference proteome</keyword>
<evidence type="ECO:0000313" key="7">
    <source>
        <dbReference type="EMBL" id="GAA1762108.1"/>
    </source>
</evidence>
<evidence type="ECO:0000256" key="1">
    <source>
        <dbReference type="ARBA" id="ARBA00001946"/>
    </source>
</evidence>
<comment type="similarity">
    <text evidence="2 6">Belongs to the FPP/GGPP synthase family.</text>
</comment>
<accession>A0ABN2KPN9</accession>
<dbReference type="Gene3D" id="1.10.600.10">
    <property type="entry name" value="Farnesyl Diphosphate Synthase"/>
    <property type="match status" value="1"/>
</dbReference>
<evidence type="ECO:0000256" key="4">
    <source>
        <dbReference type="ARBA" id="ARBA00022723"/>
    </source>
</evidence>
<protein>
    <submittedName>
        <fullName evidence="7">Polyprenyl synthetase family protein</fullName>
    </submittedName>
</protein>
<dbReference type="Pfam" id="PF00348">
    <property type="entry name" value="polyprenyl_synt"/>
    <property type="match status" value="1"/>
</dbReference>
<name>A0ABN2KPN9_9MICO</name>
<dbReference type="PANTHER" id="PTHR12001">
    <property type="entry name" value="GERANYLGERANYL PYROPHOSPHATE SYNTHASE"/>
    <property type="match status" value="1"/>
</dbReference>
<dbReference type="SUPFAM" id="SSF48576">
    <property type="entry name" value="Terpenoid synthases"/>
    <property type="match status" value="1"/>
</dbReference>
<dbReference type="Proteomes" id="UP001500506">
    <property type="component" value="Unassembled WGS sequence"/>
</dbReference>
<dbReference type="RefSeq" id="WP_232497636.1">
    <property type="nucleotide sequence ID" value="NZ_BAAANH010000004.1"/>
</dbReference>
<evidence type="ECO:0000256" key="6">
    <source>
        <dbReference type="RuleBase" id="RU004466"/>
    </source>
</evidence>
<comment type="caution">
    <text evidence="7">The sequence shown here is derived from an EMBL/GenBank/DDBJ whole genome shotgun (WGS) entry which is preliminary data.</text>
</comment>
<evidence type="ECO:0000313" key="8">
    <source>
        <dbReference type="Proteomes" id="UP001500506"/>
    </source>
</evidence>
<gene>
    <name evidence="7" type="ORF">GCM10009747_21740</name>
</gene>
<evidence type="ECO:0000256" key="5">
    <source>
        <dbReference type="ARBA" id="ARBA00022842"/>
    </source>
</evidence>
<dbReference type="InterPro" id="IPR000092">
    <property type="entry name" value="Polyprenyl_synt"/>
</dbReference>
<reference evidence="7 8" key="1">
    <citation type="journal article" date="2019" name="Int. J. Syst. Evol. Microbiol.">
        <title>The Global Catalogue of Microorganisms (GCM) 10K type strain sequencing project: providing services to taxonomists for standard genome sequencing and annotation.</title>
        <authorList>
            <consortium name="The Broad Institute Genomics Platform"/>
            <consortium name="The Broad Institute Genome Sequencing Center for Infectious Disease"/>
            <person name="Wu L."/>
            <person name="Ma J."/>
        </authorList>
    </citation>
    <scope>NUCLEOTIDE SEQUENCE [LARGE SCALE GENOMIC DNA]</scope>
    <source>
        <strain evidence="7 8">JCM 14319</strain>
    </source>
</reference>
<dbReference type="EMBL" id="BAAANH010000004">
    <property type="protein sequence ID" value="GAA1762108.1"/>
    <property type="molecule type" value="Genomic_DNA"/>
</dbReference>
<sequence>MKPVPAISVVTESAPSAYALHEAAGVGLASLVEEFAVHVPVATSALWQRVRARCADVGPAVSRLIDDAEASDGGKHMRPRLVAAAFLGMGGVDRRLLAEVAGAQQLLHLGLCLHDDLIDGDRVRHGVPNLIGRSHDAALAAGAGGVAAERQALAAGLLAGDLTLNAALLALLDVPASLAVRHRLAVEATTELERTIAGELLDVQSETITPDRAAPLHVAELKTAAYSVVLPLRLGAVAAGCESEAILRCLTQVGVALGIAYQLADDDLGLFGVTEATGKSVLSDVRQGKRTEHIRIAYQRAGFADRATLDGVLGRPDATDADADLVREIVRRTGARESVTRTIDEYMSRGIRLADTALPDPLATYLADLARSMRGRRR</sequence>